<dbReference type="GO" id="GO:0003677">
    <property type="term" value="F:DNA binding"/>
    <property type="evidence" value="ECO:0007669"/>
    <property type="project" value="InterPro"/>
</dbReference>
<dbReference type="GO" id="GO:0032259">
    <property type="term" value="P:methylation"/>
    <property type="evidence" value="ECO:0007669"/>
    <property type="project" value="UniProtKB-KW"/>
</dbReference>
<dbReference type="Proteomes" id="UP000017747">
    <property type="component" value="Unassembled WGS sequence"/>
</dbReference>
<dbReference type="REBASE" id="79726">
    <property type="entry name" value="M2.Yfr2321ORF211150P"/>
</dbReference>
<keyword evidence="3" id="KW-0808">Transferase</keyword>
<evidence type="ECO:0000256" key="2">
    <source>
        <dbReference type="ARBA" id="ARBA00022603"/>
    </source>
</evidence>
<proteinExistence type="inferred from homology"/>
<reference evidence="6 7" key="1">
    <citation type="journal article" date="2014" name="Genome Announc.">
        <title>Genome Sequence of Youngiibacter fragilis, the Type Strain of the Genus Youngiibacter.</title>
        <authorList>
            <person name="Wawrik C.B."/>
            <person name="Callaghan A.V."/>
            <person name="Stamps B.W."/>
            <person name="Wawrik B."/>
        </authorList>
    </citation>
    <scope>NUCLEOTIDE SEQUENCE [LARGE SCALE GENOMIC DNA]</scope>
    <source>
        <strain evidence="6 7">232.1</strain>
    </source>
</reference>
<evidence type="ECO:0000259" key="5">
    <source>
        <dbReference type="Pfam" id="PF01555"/>
    </source>
</evidence>
<evidence type="ECO:0000256" key="1">
    <source>
        <dbReference type="ARBA" id="ARBA00006594"/>
    </source>
</evidence>
<keyword evidence="4" id="KW-0680">Restriction system</keyword>
<dbReference type="InterPro" id="IPR002052">
    <property type="entry name" value="DNA_methylase_N6_adenine_CS"/>
</dbReference>
<accession>V7I6L0</accession>
<evidence type="ECO:0000313" key="6">
    <source>
        <dbReference type="EMBL" id="ETA80612.1"/>
    </source>
</evidence>
<dbReference type="GO" id="GO:0009307">
    <property type="term" value="P:DNA restriction-modification system"/>
    <property type="evidence" value="ECO:0007669"/>
    <property type="project" value="UniProtKB-KW"/>
</dbReference>
<keyword evidence="2 6" id="KW-0489">Methyltransferase</keyword>
<dbReference type="PATRIC" id="fig|994573.3.peg.2073"/>
<gene>
    <name evidence="6" type="ORF">T472_0211155</name>
</gene>
<dbReference type="PROSITE" id="PS00092">
    <property type="entry name" value="N6_MTASE"/>
    <property type="match status" value="1"/>
</dbReference>
<evidence type="ECO:0000256" key="3">
    <source>
        <dbReference type="ARBA" id="ARBA00022679"/>
    </source>
</evidence>
<dbReference type="EMBL" id="AXUN02000179">
    <property type="protein sequence ID" value="ETA80612.1"/>
    <property type="molecule type" value="Genomic_DNA"/>
</dbReference>
<protein>
    <submittedName>
        <fullName evidence="6">DNA methylase</fullName>
    </submittedName>
</protein>
<feature type="domain" description="DNA methylase N-4/N-6" evidence="5">
    <location>
        <begin position="35"/>
        <end position="76"/>
    </location>
</feature>
<dbReference type="Pfam" id="PF01555">
    <property type="entry name" value="N6_N4_Mtase"/>
    <property type="match status" value="1"/>
</dbReference>
<dbReference type="RefSeq" id="WP_023387340.1">
    <property type="nucleotide sequence ID" value="NZ_AXUN02000179.1"/>
</dbReference>
<organism evidence="6 7">
    <name type="scientific">Youngiibacter fragilis 232.1</name>
    <dbReference type="NCBI Taxonomy" id="994573"/>
    <lineage>
        <taxon>Bacteria</taxon>
        <taxon>Bacillati</taxon>
        <taxon>Bacillota</taxon>
        <taxon>Clostridia</taxon>
        <taxon>Eubacteriales</taxon>
        <taxon>Clostridiaceae</taxon>
        <taxon>Youngiibacter</taxon>
    </lineage>
</organism>
<dbReference type="AlphaFoldDB" id="V7I6L0"/>
<comment type="caution">
    <text evidence="6">The sequence shown here is derived from an EMBL/GenBank/DDBJ whole genome shotgun (WGS) entry which is preliminary data.</text>
</comment>
<dbReference type="InterPro" id="IPR002941">
    <property type="entry name" value="DNA_methylase_N4/N6"/>
</dbReference>
<dbReference type="InterPro" id="IPR029063">
    <property type="entry name" value="SAM-dependent_MTases_sf"/>
</dbReference>
<sequence>MNKLDTFFIAEEQPWVKLYNMDLPSTRGGLFYNTFAYPTKISPESIAIYIATHTKPGDTVLDVFGGSGSTGIAALMCEHPTEPMKAMAKKFNLQPEWGARNAIVYEIGKYGAFASQVMANPPEQKLFTKAVKKLLDTMEDELPNYKTKDAEGNMGVIRHIIYSDIVLCTHCGKEFTYYAGMVRYDPLRIDGDGICPHCGHKGKASDFSYVAEEIYDNLLEMLITRRKRVPVRVYGQTGRNKWVREADETDIEQFKATEALEYPNQYEAQKIMWGELYRSGYHTGISHLHHFYTKRNFLVMYLLWKRAEMFEPKVRDAIRLILLSYNASHATLMTRVVVKKNSKDFVLTSAQSGVLYISSLPVEKNILMGVRRKLKSFEDAFTYLNRCSGHIDVINKSSQQLTQPDESIDYVFTDPPFGDFIPYAEVNQINELWIGEPTNRADEIIISQSQKKDVPCYQKMMTEVFGEMKRVLKDDAFATVVFHSSKAVVWNALCSAYSDAGFSVTATTSLDKSQASFKQVVSEGSVQGDPLILLSKGKGIHSTLHSQAILDEVIENDDSDTTKNERQIYAKYIGKCLKLGIAVEFDAKTAYDYIARKTEAVK</sequence>
<dbReference type="OrthoDB" id="9800801at2"/>
<dbReference type="STRING" id="994573.T472_0211155"/>
<name>V7I6L0_9CLOT</name>
<evidence type="ECO:0000256" key="4">
    <source>
        <dbReference type="ARBA" id="ARBA00022747"/>
    </source>
</evidence>
<comment type="similarity">
    <text evidence="1">Belongs to the N(4)/N(6)-methyltransferase family.</text>
</comment>
<keyword evidence="7" id="KW-1185">Reference proteome</keyword>
<dbReference type="eggNOG" id="COG1743">
    <property type="taxonomic scope" value="Bacteria"/>
</dbReference>
<evidence type="ECO:0000313" key="7">
    <source>
        <dbReference type="Proteomes" id="UP000017747"/>
    </source>
</evidence>
<dbReference type="GO" id="GO:0008170">
    <property type="term" value="F:N-methyltransferase activity"/>
    <property type="evidence" value="ECO:0007669"/>
    <property type="project" value="InterPro"/>
</dbReference>
<dbReference type="SUPFAM" id="SSF53335">
    <property type="entry name" value="S-adenosyl-L-methionine-dependent methyltransferases"/>
    <property type="match status" value="2"/>
</dbReference>
<dbReference type="Gene3D" id="3.40.50.150">
    <property type="entry name" value="Vaccinia Virus protein VP39"/>
    <property type="match status" value="2"/>
</dbReference>